<dbReference type="GO" id="GO:0120170">
    <property type="term" value="F:intraciliary transport particle B binding"/>
    <property type="evidence" value="ECO:0007669"/>
    <property type="project" value="TreeGrafter"/>
</dbReference>
<evidence type="ECO:0000313" key="7">
    <source>
        <dbReference type="Proteomes" id="UP000324800"/>
    </source>
</evidence>
<feature type="non-terminal residue" evidence="6">
    <location>
        <position position="107"/>
    </location>
</feature>
<dbReference type="EMBL" id="SNRW01024781">
    <property type="protein sequence ID" value="KAA6362006.1"/>
    <property type="molecule type" value="Genomic_DNA"/>
</dbReference>
<dbReference type="GO" id="GO:0030992">
    <property type="term" value="C:intraciliary transport particle B"/>
    <property type="evidence" value="ECO:0007669"/>
    <property type="project" value="TreeGrafter"/>
</dbReference>
<dbReference type="AlphaFoldDB" id="A0A5J4TTZ7"/>
<evidence type="ECO:0000256" key="1">
    <source>
        <dbReference type="ARBA" id="ARBA00004138"/>
    </source>
</evidence>
<evidence type="ECO:0000256" key="3">
    <source>
        <dbReference type="ARBA" id="ARBA00022737"/>
    </source>
</evidence>
<protein>
    <submittedName>
        <fullName evidence="6">Putative tetratricopeptide repeat protein 26</fullName>
    </submittedName>
</protein>
<evidence type="ECO:0000313" key="6">
    <source>
        <dbReference type="EMBL" id="KAA6362006.1"/>
    </source>
</evidence>
<reference evidence="6 7" key="1">
    <citation type="submission" date="2019-03" db="EMBL/GenBank/DDBJ databases">
        <title>Single cell metagenomics reveals metabolic interactions within the superorganism composed of flagellate Streblomastix strix and complex community of Bacteroidetes bacteria on its surface.</title>
        <authorList>
            <person name="Treitli S.C."/>
            <person name="Kolisko M."/>
            <person name="Husnik F."/>
            <person name="Keeling P."/>
            <person name="Hampl V."/>
        </authorList>
    </citation>
    <scope>NUCLEOTIDE SEQUENCE [LARGE SCALE GENOMIC DNA]</scope>
    <source>
        <strain evidence="6">ST1C</strain>
    </source>
</reference>
<comment type="similarity">
    <text evidence="2">Belongs to the IFT56 family.</text>
</comment>
<dbReference type="GO" id="GO:0035735">
    <property type="term" value="P:intraciliary transport involved in cilium assembly"/>
    <property type="evidence" value="ECO:0007669"/>
    <property type="project" value="TreeGrafter"/>
</dbReference>
<dbReference type="OrthoDB" id="95390at2759"/>
<keyword evidence="3" id="KW-0677">Repeat</keyword>
<dbReference type="PANTHER" id="PTHR14781">
    <property type="entry name" value="INTRAFLAGELLAR TRANSPORT PROTEIN 56"/>
    <property type="match status" value="1"/>
</dbReference>
<dbReference type="PANTHER" id="PTHR14781:SF0">
    <property type="entry name" value="INTRAFLAGELLAR TRANSPORT PROTEIN 56"/>
    <property type="match status" value="1"/>
</dbReference>
<evidence type="ECO:0000256" key="5">
    <source>
        <dbReference type="ARBA" id="ARBA00023273"/>
    </source>
</evidence>
<evidence type="ECO:0000256" key="4">
    <source>
        <dbReference type="ARBA" id="ARBA00022803"/>
    </source>
</evidence>
<organism evidence="6 7">
    <name type="scientific">Streblomastix strix</name>
    <dbReference type="NCBI Taxonomy" id="222440"/>
    <lineage>
        <taxon>Eukaryota</taxon>
        <taxon>Metamonada</taxon>
        <taxon>Preaxostyla</taxon>
        <taxon>Oxymonadida</taxon>
        <taxon>Streblomastigidae</taxon>
        <taxon>Streblomastix</taxon>
    </lineage>
</organism>
<gene>
    <name evidence="6" type="ORF">EZS28_042468</name>
</gene>
<accession>A0A5J4TTZ7</accession>
<dbReference type="GO" id="GO:0097546">
    <property type="term" value="C:ciliary base"/>
    <property type="evidence" value="ECO:0007669"/>
    <property type="project" value="TreeGrafter"/>
</dbReference>
<sequence>MSPAQPGSEGGASDDSHIRDAAHFFEVMGSDPNECDTISGRQSMASALFLRGKFSESLKYFESIDNYFLTDDIFNYNYGVALAAAGKYQRGEKILERVQGDKIRRED</sequence>
<dbReference type="InterPro" id="IPR030511">
    <property type="entry name" value="TTC26"/>
</dbReference>
<dbReference type="InterPro" id="IPR011990">
    <property type="entry name" value="TPR-like_helical_dom_sf"/>
</dbReference>
<dbReference type="SUPFAM" id="SSF48452">
    <property type="entry name" value="TPR-like"/>
    <property type="match status" value="1"/>
</dbReference>
<dbReference type="GO" id="GO:0035720">
    <property type="term" value="P:intraciliary anterograde transport"/>
    <property type="evidence" value="ECO:0007669"/>
    <property type="project" value="TreeGrafter"/>
</dbReference>
<evidence type="ECO:0000256" key="2">
    <source>
        <dbReference type="ARBA" id="ARBA00007834"/>
    </source>
</evidence>
<dbReference type="GO" id="GO:0036064">
    <property type="term" value="C:ciliary basal body"/>
    <property type="evidence" value="ECO:0007669"/>
    <property type="project" value="TreeGrafter"/>
</dbReference>
<comment type="caution">
    <text evidence="6">The sequence shown here is derived from an EMBL/GenBank/DDBJ whole genome shotgun (WGS) entry which is preliminary data.</text>
</comment>
<keyword evidence="4" id="KW-0802">TPR repeat</keyword>
<proteinExistence type="inferred from homology"/>
<name>A0A5J4TTZ7_9EUKA</name>
<comment type="subcellular location">
    <subcellularLocation>
        <location evidence="1">Cell projection</location>
        <location evidence="1">Cilium</location>
    </subcellularLocation>
</comment>
<keyword evidence="5" id="KW-0966">Cell projection</keyword>
<dbReference type="Proteomes" id="UP000324800">
    <property type="component" value="Unassembled WGS sequence"/>
</dbReference>